<dbReference type="RefSeq" id="WP_016399979.1">
    <property type="nucleotide sequence ID" value="NZ_BARX01000001.1"/>
</dbReference>
<keyword evidence="3" id="KW-1185">Reference proteome</keyword>
<evidence type="ECO:0000313" key="2">
    <source>
        <dbReference type="EMBL" id="GAD00211.1"/>
    </source>
</evidence>
<dbReference type="PROSITE" id="PS51186">
    <property type="entry name" value="GNAT"/>
    <property type="match status" value="1"/>
</dbReference>
<proteinExistence type="predicted"/>
<feature type="domain" description="N-acetyltransferase" evidence="1">
    <location>
        <begin position="14"/>
        <end position="182"/>
    </location>
</feature>
<protein>
    <recommendedName>
        <fullName evidence="1">N-acetyltransferase domain-containing protein</fullName>
    </recommendedName>
</protein>
<dbReference type="STRING" id="1331007.AALB_0291"/>
<dbReference type="SUPFAM" id="SSF55729">
    <property type="entry name" value="Acyl-CoA N-acyltransferases (Nat)"/>
    <property type="match status" value="1"/>
</dbReference>
<comment type="caution">
    <text evidence="2">The sequence shown here is derived from an EMBL/GenBank/DDBJ whole genome shotgun (WGS) entry which is preliminary data.</text>
</comment>
<dbReference type="Proteomes" id="UP000014461">
    <property type="component" value="Unassembled WGS sequence"/>
</dbReference>
<gene>
    <name evidence="2" type="ORF">AALB_0291</name>
</gene>
<dbReference type="EMBL" id="BARX01000001">
    <property type="protein sequence ID" value="GAD00211.1"/>
    <property type="molecule type" value="Genomic_DNA"/>
</dbReference>
<accession>R9PQ08</accession>
<dbReference type="CDD" id="cd04301">
    <property type="entry name" value="NAT_SF"/>
    <property type="match status" value="1"/>
</dbReference>
<dbReference type="InterPro" id="IPR000182">
    <property type="entry name" value="GNAT_dom"/>
</dbReference>
<dbReference type="Gene3D" id="3.40.630.30">
    <property type="match status" value="1"/>
</dbReference>
<dbReference type="InterPro" id="IPR016181">
    <property type="entry name" value="Acyl_CoA_acyltransferase"/>
</dbReference>
<dbReference type="Pfam" id="PF00583">
    <property type="entry name" value="Acetyltransf_1"/>
    <property type="match status" value="1"/>
</dbReference>
<dbReference type="GO" id="GO:0016747">
    <property type="term" value="F:acyltransferase activity, transferring groups other than amino-acyl groups"/>
    <property type="evidence" value="ECO:0007669"/>
    <property type="project" value="InterPro"/>
</dbReference>
<dbReference type="AlphaFoldDB" id="R9PQ08"/>
<name>R9PQ08_AGAAL</name>
<evidence type="ECO:0000259" key="1">
    <source>
        <dbReference type="PROSITE" id="PS51186"/>
    </source>
</evidence>
<sequence>MQQFPIKAKDGQDFLLRLLNQQDAVSLGAFFVALSEASRSRFGPHPLSSEYARHLCEALADDSAQRWVIAEGAAIVGYFIFERKILEPEYQRYYVQGVSLQAELDVILAPCIADDYQNAGLAMAAMQSLMTEFKRQGARSLVLMGGTQQSNHRARHFYQRCGFVEYGGFQTDVYNIDMRLSL</sequence>
<organism evidence="2 3">
    <name type="scientific">Agarivorans albus MKT 106</name>
    <dbReference type="NCBI Taxonomy" id="1331007"/>
    <lineage>
        <taxon>Bacteria</taxon>
        <taxon>Pseudomonadati</taxon>
        <taxon>Pseudomonadota</taxon>
        <taxon>Gammaproteobacteria</taxon>
        <taxon>Alteromonadales</taxon>
        <taxon>Alteromonadaceae</taxon>
        <taxon>Agarivorans</taxon>
    </lineage>
</organism>
<dbReference type="OrthoDB" id="948250at2"/>
<evidence type="ECO:0000313" key="3">
    <source>
        <dbReference type="Proteomes" id="UP000014461"/>
    </source>
</evidence>
<reference evidence="2" key="1">
    <citation type="journal article" date="2013" name="Genome Announc.">
        <title>Draft Genome Sequence of Agarivorans albus Strain MKT 106T, an Agarolytic Marine Bacterium.</title>
        <authorList>
            <person name="Yasuike M."/>
            <person name="Nakamura Y."/>
            <person name="Kai W."/>
            <person name="Fujiwara A."/>
            <person name="Fukui Y."/>
            <person name="Satomi M."/>
            <person name="Sano M."/>
        </authorList>
    </citation>
    <scope>NUCLEOTIDE SEQUENCE [LARGE SCALE GENOMIC DNA]</scope>
</reference>